<organism evidence="4">
    <name type="scientific">Aureococcus anophagefferens</name>
    <name type="common">Harmful bloom alga</name>
    <dbReference type="NCBI Taxonomy" id="44056"/>
    <lineage>
        <taxon>Eukaryota</taxon>
        <taxon>Sar</taxon>
        <taxon>Stramenopiles</taxon>
        <taxon>Ochrophyta</taxon>
        <taxon>Pelagophyceae</taxon>
        <taxon>Pelagomonadales</taxon>
        <taxon>Pelagomonadaceae</taxon>
        <taxon>Aureococcus</taxon>
    </lineage>
</organism>
<evidence type="ECO:0000313" key="4">
    <source>
        <dbReference type="Proteomes" id="UP000002729"/>
    </source>
</evidence>
<evidence type="ECO:0000259" key="2">
    <source>
        <dbReference type="Pfam" id="PF00582"/>
    </source>
</evidence>
<dbReference type="KEGG" id="aaf:AURANDRAFT_65278"/>
<reference evidence="3 4" key="1">
    <citation type="journal article" date="2011" name="Proc. Natl. Acad. Sci. U.S.A.">
        <title>Niche of harmful alga Aureococcus anophagefferens revealed through ecogenomics.</title>
        <authorList>
            <person name="Gobler C.J."/>
            <person name="Berry D.L."/>
            <person name="Dyhrman S.T."/>
            <person name="Wilhelm S.W."/>
            <person name="Salamov A."/>
            <person name="Lobanov A.V."/>
            <person name="Zhang Y."/>
            <person name="Collier J.L."/>
            <person name="Wurch L.L."/>
            <person name="Kustka A.B."/>
            <person name="Dill B.D."/>
            <person name="Shah M."/>
            <person name="VerBerkmoes N.C."/>
            <person name="Kuo A."/>
            <person name="Terry A."/>
            <person name="Pangilinan J."/>
            <person name="Lindquist E.A."/>
            <person name="Lucas S."/>
            <person name="Paulsen I.T."/>
            <person name="Hattenrath-Lehmann T.K."/>
            <person name="Talmage S.C."/>
            <person name="Walker E.A."/>
            <person name="Koch F."/>
            <person name="Burson A.M."/>
            <person name="Marcoval M.A."/>
            <person name="Tang Y.Z."/>
            <person name="Lecleir G.R."/>
            <person name="Coyne K.J."/>
            <person name="Berg G.M."/>
            <person name="Bertrand E.M."/>
            <person name="Saito M.A."/>
            <person name="Gladyshev V.N."/>
            <person name="Grigoriev I.V."/>
        </authorList>
    </citation>
    <scope>NUCLEOTIDE SEQUENCE [LARGE SCALE GENOMIC DNA]</scope>
    <source>
        <strain evidence="4">CCMP 1984</strain>
    </source>
</reference>
<dbReference type="EMBL" id="GL833133">
    <property type="protein sequence ID" value="EGB06666.1"/>
    <property type="molecule type" value="Genomic_DNA"/>
</dbReference>
<dbReference type="Pfam" id="PF00582">
    <property type="entry name" value="Usp"/>
    <property type="match status" value="1"/>
</dbReference>
<feature type="region of interest" description="Disordered" evidence="1">
    <location>
        <begin position="80"/>
        <end position="109"/>
    </location>
</feature>
<dbReference type="Proteomes" id="UP000002729">
    <property type="component" value="Unassembled WGS sequence"/>
</dbReference>
<accession>F0YDP2</accession>
<gene>
    <name evidence="3" type="ORF">AURANDRAFT_65278</name>
</gene>
<dbReference type="GeneID" id="20225253"/>
<dbReference type="Gene3D" id="3.40.50.12370">
    <property type="match status" value="1"/>
</dbReference>
<dbReference type="AlphaFoldDB" id="F0YDP2"/>
<dbReference type="InterPro" id="IPR006016">
    <property type="entry name" value="UspA"/>
</dbReference>
<feature type="compositionally biased region" description="Low complexity" evidence="1">
    <location>
        <begin position="84"/>
        <end position="98"/>
    </location>
</feature>
<keyword evidence="4" id="KW-1185">Reference proteome</keyword>
<feature type="compositionally biased region" description="Basic and acidic residues" evidence="1">
    <location>
        <begin position="100"/>
        <end position="109"/>
    </location>
</feature>
<dbReference type="RefSeq" id="XP_009038418.1">
    <property type="nucleotide sequence ID" value="XM_009040170.1"/>
</dbReference>
<protein>
    <recommendedName>
        <fullName evidence="2">UspA domain-containing protein</fullName>
    </recommendedName>
</protein>
<evidence type="ECO:0000256" key="1">
    <source>
        <dbReference type="SAM" id="MobiDB-lite"/>
    </source>
</evidence>
<evidence type="ECO:0000313" key="3">
    <source>
        <dbReference type="EMBL" id="EGB06666.1"/>
    </source>
</evidence>
<sequence length="416" mass="44624">MGAAGSVSDYETAEKNSDASAFPPAFAEVSKAVAEKKAAGAGDAELLAFAEAECASKALTVHLDKEYSASTGRGRLHVTASTTPAAPAAAPAAAAAAPKPGERSPRDLEASKVDWLSGVVVETNKKLLATPTQTFVVLTDGSQAAHRAFEVGKTLVKDDDTLTVMHVKSDKDYTEHEFKADTIMARYDSELTGFLPEKRRSSLLHVKDDKTTTKSFISEWVNGLKAEPDEGATPRRSHRMPNFLIVGFSGRKEPTRDPTVLGQVADLSLRTVACPCVIVKRAPTPGPKTITTFVVDHERCWTAYRLLLAIMKPEDKLRVVTLTEGTDNLAAAEALKAKYLAHLHERGYTGDAFAEHYAVDVLTKAAGVTAAKAIADIVDDERPEYVALATSPKDHIGSVADHLIRSYKGNIIVMKG</sequence>
<feature type="region of interest" description="Disordered" evidence="1">
    <location>
        <begin position="1"/>
        <end position="21"/>
    </location>
</feature>
<dbReference type="InParanoid" id="F0YDP2"/>
<proteinExistence type="predicted"/>
<name>F0YDP2_AURAN</name>
<feature type="domain" description="UspA" evidence="2">
    <location>
        <begin position="133"/>
        <end position="280"/>
    </location>
</feature>
<dbReference type="OrthoDB" id="843225at2759"/>